<dbReference type="EMBL" id="VTHL01000010">
    <property type="protein sequence ID" value="TYZ09217.1"/>
    <property type="molecule type" value="Genomic_DNA"/>
</dbReference>
<reference evidence="2 3" key="1">
    <citation type="submission" date="2019-08" db="EMBL/GenBank/DDBJ databases">
        <authorList>
            <person name="Seo M.-J."/>
        </authorList>
    </citation>
    <scope>NUCLEOTIDE SEQUENCE [LARGE SCALE GENOMIC DNA]</scope>
    <source>
        <strain evidence="2 3">KIGAM108</strain>
    </source>
</reference>
<sequence>METHLITITYHECAVSYGLNEAVVREFAELGLVRLAAAPDTIEEEPEHLARLARLHHDLGLGTESIDVVLLLRQRVLQLQRELRRQQARAAQLERFLQGGAPTFDVL</sequence>
<evidence type="ECO:0000256" key="1">
    <source>
        <dbReference type="SAM" id="Coils"/>
    </source>
</evidence>
<evidence type="ECO:0000313" key="3">
    <source>
        <dbReference type="Proteomes" id="UP000322791"/>
    </source>
</evidence>
<name>A0A5D6V1R2_9BACT</name>
<dbReference type="AlphaFoldDB" id="A0A5D6V1R2"/>
<protein>
    <recommendedName>
        <fullName evidence="4">MerR family transcriptional regulator</fullName>
    </recommendedName>
</protein>
<comment type="caution">
    <text evidence="2">The sequence shown here is derived from an EMBL/GenBank/DDBJ whole genome shotgun (WGS) entry which is preliminary data.</text>
</comment>
<dbReference type="Gene3D" id="1.10.1660.10">
    <property type="match status" value="1"/>
</dbReference>
<keyword evidence="3" id="KW-1185">Reference proteome</keyword>
<accession>A0A5D6V1R2</accession>
<feature type="coiled-coil region" evidence="1">
    <location>
        <begin position="69"/>
        <end position="96"/>
    </location>
</feature>
<evidence type="ECO:0000313" key="2">
    <source>
        <dbReference type="EMBL" id="TYZ09217.1"/>
    </source>
</evidence>
<gene>
    <name evidence="2" type="ORF">FY528_10745</name>
</gene>
<evidence type="ECO:0008006" key="4">
    <source>
        <dbReference type="Google" id="ProtNLM"/>
    </source>
</evidence>
<dbReference type="RefSeq" id="WP_149071012.1">
    <property type="nucleotide sequence ID" value="NZ_VTHL01000010.1"/>
</dbReference>
<organism evidence="2 3">
    <name type="scientific">Hymenobacter lutimineralis</name>
    <dbReference type="NCBI Taxonomy" id="2606448"/>
    <lineage>
        <taxon>Bacteria</taxon>
        <taxon>Pseudomonadati</taxon>
        <taxon>Bacteroidota</taxon>
        <taxon>Cytophagia</taxon>
        <taxon>Cytophagales</taxon>
        <taxon>Hymenobacteraceae</taxon>
        <taxon>Hymenobacter</taxon>
    </lineage>
</organism>
<proteinExistence type="predicted"/>
<dbReference type="Proteomes" id="UP000322791">
    <property type="component" value="Unassembled WGS sequence"/>
</dbReference>
<dbReference type="Pfam" id="PF13591">
    <property type="entry name" value="MerR_2"/>
    <property type="match status" value="1"/>
</dbReference>
<keyword evidence="1" id="KW-0175">Coiled coil</keyword>